<dbReference type="RefSeq" id="WP_231815226.1">
    <property type="nucleotide sequence ID" value="NZ_JAJOZR010000008.1"/>
</dbReference>
<evidence type="ECO:0000313" key="2">
    <source>
        <dbReference type="EMBL" id="MCD7110088.1"/>
    </source>
</evidence>
<evidence type="ECO:0000313" key="3">
    <source>
        <dbReference type="Proteomes" id="UP001139089"/>
    </source>
</evidence>
<evidence type="ECO:0000256" key="1">
    <source>
        <dbReference type="SAM" id="SignalP"/>
    </source>
</evidence>
<keyword evidence="1" id="KW-0732">Signal</keyword>
<feature type="chain" id="PRO_5040846841" evidence="1">
    <location>
        <begin position="24"/>
        <end position="206"/>
    </location>
</feature>
<organism evidence="2 3">
    <name type="scientific">Rhizobium quercicola</name>
    <dbReference type="NCBI Taxonomy" id="2901226"/>
    <lineage>
        <taxon>Bacteria</taxon>
        <taxon>Pseudomonadati</taxon>
        <taxon>Pseudomonadota</taxon>
        <taxon>Alphaproteobacteria</taxon>
        <taxon>Hyphomicrobiales</taxon>
        <taxon>Rhizobiaceae</taxon>
        <taxon>Rhizobium/Agrobacterium group</taxon>
        <taxon>Rhizobium</taxon>
    </lineage>
</organism>
<comment type="caution">
    <text evidence="2">The sequence shown here is derived from an EMBL/GenBank/DDBJ whole genome shotgun (WGS) entry which is preliminary data.</text>
</comment>
<dbReference type="Gene3D" id="3.10.620.30">
    <property type="match status" value="1"/>
</dbReference>
<dbReference type="InterPro" id="IPR010319">
    <property type="entry name" value="Transglutaminase-like_Cys_pept"/>
</dbReference>
<gene>
    <name evidence="2" type="ORF">LRX75_13680</name>
</gene>
<dbReference type="PANTHER" id="PTHR39327:SF1">
    <property type="entry name" value="BLR5470 PROTEIN"/>
    <property type="match status" value="1"/>
</dbReference>
<dbReference type="Proteomes" id="UP001139089">
    <property type="component" value="Unassembled WGS sequence"/>
</dbReference>
<name>A0A9X1NVH4_9HYPH</name>
<dbReference type="Pfam" id="PF06035">
    <property type="entry name" value="Peptidase_C93"/>
    <property type="match status" value="1"/>
</dbReference>
<keyword evidence="3" id="KW-1185">Reference proteome</keyword>
<sequence length="206" mass="22524">MAQMTGLKGMVVAFASLLVSAGAAVPALSATALSMQTGAITSQPIGHYEFCKTHAAECDIRTRSTPAPRVTAYGWSVIRSVNADTNHEITPMTDLELYGRDEVWAYPETAGDCEDYVLLKRKRLMEKGFSPADVLITVVRKPDGEGHAVLTVRTAQGDFILDNLDDDVKLWTKTPYRFLKRQASFNTGRWVTIENGAEIVVGSVGR</sequence>
<dbReference type="AlphaFoldDB" id="A0A9X1NVH4"/>
<dbReference type="EMBL" id="JAJOZR010000008">
    <property type="protein sequence ID" value="MCD7110088.1"/>
    <property type="molecule type" value="Genomic_DNA"/>
</dbReference>
<protein>
    <submittedName>
        <fullName evidence="2">Transglutaminase-like cysteine peptidase</fullName>
    </submittedName>
</protein>
<dbReference type="PANTHER" id="PTHR39327">
    <property type="match status" value="1"/>
</dbReference>
<reference evidence="2" key="1">
    <citation type="submission" date="2021-12" db="EMBL/GenBank/DDBJ databases">
        <authorList>
            <person name="Li Y."/>
        </authorList>
    </citation>
    <scope>NUCLEOTIDE SEQUENCE</scope>
    <source>
        <strain evidence="2">DKSPLA3</strain>
    </source>
</reference>
<feature type="signal peptide" evidence="1">
    <location>
        <begin position="1"/>
        <end position="23"/>
    </location>
</feature>
<proteinExistence type="predicted"/>
<accession>A0A9X1NVH4</accession>